<evidence type="ECO:0000256" key="1">
    <source>
        <dbReference type="SAM" id="MobiDB-lite"/>
    </source>
</evidence>
<dbReference type="Gene3D" id="3.40.1580.10">
    <property type="entry name" value="SMI1/KNR4-like"/>
    <property type="match status" value="1"/>
</dbReference>
<accession>A0AAE2MR06</accession>
<feature type="region of interest" description="Disordered" evidence="1">
    <location>
        <begin position="157"/>
        <end position="178"/>
    </location>
</feature>
<dbReference type="SMART" id="SM00860">
    <property type="entry name" value="SMI1_KNR4"/>
    <property type="match status" value="1"/>
</dbReference>
<evidence type="ECO:0000313" key="3">
    <source>
        <dbReference type="EMBL" id="MBB4294316.1"/>
    </source>
</evidence>
<evidence type="ECO:0000313" key="4">
    <source>
        <dbReference type="Proteomes" id="UP000538507"/>
    </source>
</evidence>
<dbReference type="InterPro" id="IPR018958">
    <property type="entry name" value="Knr4/Smi1-like_dom"/>
</dbReference>
<sequence length="191" mass="21428">MMSTAMFDDAIRSLRDNGIDILGTRSATEEDLKQIESRLGVSLPVSYKKMLSEYGALEFDTVEIYGWLSQGIDAKFITNVVYATERERADGRISETMIPFLTAGYGPFFVMDCAEMNADGEAPVYEVSAGGYANGKDKIADSFGEFLRNEVRRTLEARAQGGPEFDDDDEDSPPSREFISEYWKDRAKDFE</sequence>
<dbReference type="AlphaFoldDB" id="A0AAE2MR06"/>
<dbReference type="RefSeq" id="WP_246802433.1">
    <property type="nucleotide sequence ID" value="NZ_JAAXFP010000025.1"/>
</dbReference>
<evidence type="ECO:0000259" key="2">
    <source>
        <dbReference type="SMART" id="SM00860"/>
    </source>
</evidence>
<dbReference type="InterPro" id="IPR037883">
    <property type="entry name" value="Knr4/Smi1-like_sf"/>
</dbReference>
<dbReference type="EMBL" id="JACIGO010000019">
    <property type="protein sequence ID" value="MBB4294316.1"/>
    <property type="molecule type" value="Genomic_DNA"/>
</dbReference>
<organism evidence="3 4">
    <name type="scientific">Rhizobium leguminosarum</name>
    <dbReference type="NCBI Taxonomy" id="384"/>
    <lineage>
        <taxon>Bacteria</taxon>
        <taxon>Pseudomonadati</taxon>
        <taxon>Pseudomonadota</taxon>
        <taxon>Alphaproteobacteria</taxon>
        <taxon>Hyphomicrobiales</taxon>
        <taxon>Rhizobiaceae</taxon>
        <taxon>Rhizobium/Agrobacterium group</taxon>
        <taxon>Rhizobium</taxon>
    </lineage>
</organism>
<gene>
    <name evidence="3" type="ORF">GGE16_006420</name>
</gene>
<proteinExistence type="predicted"/>
<comment type="caution">
    <text evidence="3">The sequence shown here is derived from an EMBL/GenBank/DDBJ whole genome shotgun (WGS) entry which is preliminary data.</text>
</comment>
<name>A0AAE2MR06_RHILE</name>
<reference evidence="3 4" key="1">
    <citation type="submission" date="2020-08" db="EMBL/GenBank/DDBJ databases">
        <title>Genomic Encyclopedia of Type Strains, Phase IV (KMG-V): Genome sequencing to study the core and pangenomes of soil and plant-associated prokaryotes.</title>
        <authorList>
            <person name="Whitman W."/>
        </authorList>
    </citation>
    <scope>NUCLEOTIDE SEQUENCE [LARGE SCALE GENOMIC DNA]</scope>
    <source>
        <strain evidence="3 4">SEMIA 415</strain>
    </source>
</reference>
<protein>
    <recommendedName>
        <fullName evidence="2">Knr4/Smi1-like domain-containing protein</fullName>
    </recommendedName>
</protein>
<dbReference type="Pfam" id="PF14568">
    <property type="entry name" value="SUKH_6"/>
    <property type="match status" value="1"/>
</dbReference>
<feature type="domain" description="Knr4/Smi1-like" evidence="2">
    <location>
        <begin position="26"/>
        <end position="149"/>
    </location>
</feature>
<dbReference type="Proteomes" id="UP000538507">
    <property type="component" value="Unassembled WGS sequence"/>
</dbReference>
<dbReference type="SUPFAM" id="SSF160631">
    <property type="entry name" value="SMI1/KNR4-like"/>
    <property type="match status" value="1"/>
</dbReference>